<dbReference type="NCBIfam" id="TIGR00977">
    <property type="entry name" value="citramal_synth"/>
    <property type="match status" value="1"/>
</dbReference>
<dbReference type="SMART" id="SM00917">
    <property type="entry name" value="LeuA_dimer"/>
    <property type="match status" value="1"/>
</dbReference>
<dbReference type="SUPFAM" id="SSF110921">
    <property type="entry name" value="2-isopropylmalate synthase LeuA, allosteric (dimerisation) domain"/>
    <property type="match status" value="1"/>
</dbReference>
<dbReference type="EMBL" id="BMXI01000006">
    <property type="protein sequence ID" value="GHC50808.1"/>
    <property type="molecule type" value="Genomic_DNA"/>
</dbReference>
<dbReference type="Gene3D" id="3.20.20.70">
    <property type="entry name" value="Aldolase class I"/>
    <property type="match status" value="1"/>
</dbReference>
<sequence>MNKAVNIYDTTLRDGTQGEGFSLSGLDKIRLAERLDAFGVDYIEGGWPGSNPKDVEFFEEAKKLKLKHAKVAAFGSTRRADLAVEEDPQIKLLLDAETPVVTIFGKTWALHVLEVIRTTLEENCAMIRDSVKYLKGAGREVVYDAEHFFDGYKDDPEYALQTLEAAAEGGADILVLCDTNGGTLPEEVKDICGAVARRIPAVPFGIHTHNDCELAVANAIAAVEAGAVQVQGTINGYGERTGNCNLTSVIPILQLKKGLEVVPDLTQMKNLSFFVDDLSNNPHFSRAAFIGRTAFSHKGGMHVNAVQKVAHSYEHIRPELVGNEQIILVSELSGQSNILIKAEELGLPLEKGSEEAKEVLSRVKELEKDGYSYESAGGSLELLIRRALGSYEKKWSLSEYHCSFRQYRDGHSPVCDGVVKLEVEGEPAFCVAEGHGVVNALDKALRKALLPFYPAIEGIRLIDYKVRIIDGEEATAAKTRVLIVQSDGERSWGTVGVSDSIIEASWIALTDGIDLFLQRQG</sequence>
<evidence type="ECO:0000256" key="6">
    <source>
        <dbReference type="ARBA" id="ARBA00023304"/>
    </source>
</evidence>
<evidence type="ECO:0000256" key="7">
    <source>
        <dbReference type="ARBA" id="ARBA00048263"/>
    </source>
</evidence>
<evidence type="ECO:0000256" key="3">
    <source>
        <dbReference type="ARBA" id="ARBA00022605"/>
    </source>
</evidence>
<dbReference type="GO" id="GO:0009098">
    <property type="term" value="P:L-leucine biosynthetic process"/>
    <property type="evidence" value="ECO:0007669"/>
    <property type="project" value="InterPro"/>
</dbReference>
<dbReference type="GO" id="GO:0009097">
    <property type="term" value="P:isoleucine biosynthetic process"/>
    <property type="evidence" value="ECO:0007669"/>
    <property type="project" value="UniProtKB-UniRule"/>
</dbReference>
<evidence type="ECO:0000259" key="10">
    <source>
        <dbReference type="PROSITE" id="PS50991"/>
    </source>
</evidence>
<dbReference type="PANTHER" id="PTHR43538:SF1">
    <property type="entry name" value="(R)-CITRAMALATE SYNTHASE"/>
    <property type="match status" value="1"/>
</dbReference>
<comment type="pathway">
    <text evidence="1">Amino-acid biosynthesis; L-isoleucine biosynthesis; 2-oxobutanoate from pyruvate: step 1/3.</text>
</comment>
<feature type="domain" description="Pyruvate carboxyltransferase" evidence="10">
    <location>
        <begin position="5"/>
        <end position="269"/>
    </location>
</feature>
<name>A0A918TJR0_9BACT</name>
<dbReference type="GO" id="GO:0003852">
    <property type="term" value="F:2-isopropylmalate synthase activity"/>
    <property type="evidence" value="ECO:0007669"/>
    <property type="project" value="InterPro"/>
</dbReference>
<evidence type="ECO:0000256" key="1">
    <source>
        <dbReference type="ARBA" id="ARBA00004743"/>
    </source>
</evidence>
<dbReference type="SUPFAM" id="SSF51569">
    <property type="entry name" value="Aldolase"/>
    <property type="match status" value="1"/>
</dbReference>
<gene>
    <name evidence="11" type="ORF">GCM10007100_16170</name>
</gene>
<dbReference type="InterPro" id="IPR002034">
    <property type="entry name" value="AIPM/Hcit_synth_CS"/>
</dbReference>
<reference evidence="11" key="1">
    <citation type="journal article" date="2014" name="Int. J. Syst. Evol. Microbiol.">
        <title>Complete genome sequence of Corynebacterium casei LMG S-19264T (=DSM 44701T), isolated from a smear-ripened cheese.</title>
        <authorList>
            <consortium name="US DOE Joint Genome Institute (JGI-PGF)"/>
            <person name="Walter F."/>
            <person name="Albersmeier A."/>
            <person name="Kalinowski J."/>
            <person name="Ruckert C."/>
        </authorList>
    </citation>
    <scope>NUCLEOTIDE SEQUENCE</scope>
    <source>
        <strain evidence="11">KCTC 12988</strain>
    </source>
</reference>
<evidence type="ECO:0000256" key="8">
    <source>
        <dbReference type="NCBIfam" id="TIGR00977"/>
    </source>
</evidence>
<comment type="similarity">
    <text evidence="2 9">Belongs to the alpha-IPM synthase/homocitrate synthase family.</text>
</comment>
<dbReference type="PROSITE" id="PS50991">
    <property type="entry name" value="PYR_CT"/>
    <property type="match status" value="1"/>
</dbReference>
<reference evidence="11" key="2">
    <citation type="submission" date="2020-09" db="EMBL/GenBank/DDBJ databases">
        <authorList>
            <person name="Sun Q."/>
            <person name="Kim S."/>
        </authorList>
    </citation>
    <scope>NUCLEOTIDE SEQUENCE</scope>
    <source>
        <strain evidence="11">KCTC 12988</strain>
    </source>
</reference>
<dbReference type="Gene3D" id="3.30.160.270">
    <property type="match status" value="1"/>
</dbReference>
<proteinExistence type="inferred from homology"/>
<evidence type="ECO:0000256" key="4">
    <source>
        <dbReference type="ARBA" id="ARBA00022624"/>
    </source>
</evidence>
<dbReference type="InterPro" id="IPR054691">
    <property type="entry name" value="LeuA/HCS_post-cat"/>
</dbReference>
<dbReference type="Pfam" id="PF08502">
    <property type="entry name" value="LeuA_dimer"/>
    <property type="match status" value="1"/>
</dbReference>
<comment type="caution">
    <text evidence="11">The sequence shown here is derived from an EMBL/GenBank/DDBJ whole genome shotgun (WGS) entry which is preliminary data.</text>
</comment>
<dbReference type="InterPro" id="IPR036230">
    <property type="entry name" value="LeuA_allosteric_dom_sf"/>
</dbReference>
<keyword evidence="6" id="KW-0100">Branched-chain amino acid biosynthesis</keyword>
<dbReference type="CDD" id="cd07941">
    <property type="entry name" value="DRE_TIM_LeuA3"/>
    <property type="match status" value="1"/>
</dbReference>
<keyword evidence="5 9" id="KW-0808">Transferase</keyword>
<dbReference type="AlphaFoldDB" id="A0A918TJR0"/>
<keyword evidence="3" id="KW-0028">Amino-acid biosynthesis</keyword>
<dbReference type="InterPro" id="IPR005675">
    <property type="entry name" value="Citramal_synthase"/>
</dbReference>
<dbReference type="Pfam" id="PF22617">
    <property type="entry name" value="HCS_D2"/>
    <property type="match status" value="1"/>
</dbReference>
<dbReference type="Pfam" id="PF00682">
    <property type="entry name" value="HMGL-like"/>
    <property type="match status" value="1"/>
</dbReference>
<dbReference type="RefSeq" id="WP_189569426.1">
    <property type="nucleotide sequence ID" value="NZ_BMXI01000006.1"/>
</dbReference>
<dbReference type="Proteomes" id="UP000644507">
    <property type="component" value="Unassembled WGS sequence"/>
</dbReference>
<dbReference type="GO" id="GO:0043714">
    <property type="term" value="F:(R)-citramalate synthase activity"/>
    <property type="evidence" value="ECO:0007669"/>
    <property type="project" value="UniProtKB-UniRule"/>
</dbReference>
<dbReference type="InterPro" id="IPR013785">
    <property type="entry name" value="Aldolase_TIM"/>
</dbReference>
<keyword evidence="4" id="KW-0412">Isoleucine biosynthesis</keyword>
<organism evidence="11 12">
    <name type="scientific">Roseibacillus persicicus</name>
    <dbReference type="NCBI Taxonomy" id="454148"/>
    <lineage>
        <taxon>Bacteria</taxon>
        <taxon>Pseudomonadati</taxon>
        <taxon>Verrucomicrobiota</taxon>
        <taxon>Verrucomicrobiia</taxon>
        <taxon>Verrucomicrobiales</taxon>
        <taxon>Verrucomicrobiaceae</taxon>
        <taxon>Roseibacillus</taxon>
    </lineage>
</organism>
<comment type="catalytic activity">
    <reaction evidence="7">
        <text>pyruvate + acetyl-CoA + H2O = (3R)-citramalate + CoA + H(+)</text>
        <dbReference type="Rhea" id="RHEA:19045"/>
        <dbReference type="ChEBI" id="CHEBI:15361"/>
        <dbReference type="ChEBI" id="CHEBI:15377"/>
        <dbReference type="ChEBI" id="CHEBI:15378"/>
        <dbReference type="ChEBI" id="CHEBI:30934"/>
        <dbReference type="ChEBI" id="CHEBI:57287"/>
        <dbReference type="ChEBI" id="CHEBI:57288"/>
        <dbReference type="EC" id="2.3.3.21"/>
    </reaction>
</comment>
<dbReference type="PANTHER" id="PTHR43538">
    <property type="entry name" value="ALPHA-IPM SYNTHASE/HOMOCITRATE SYNTHASE"/>
    <property type="match status" value="1"/>
</dbReference>
<keyword evidence="12" id="KW-1185">Reference proteome</keyword>
<accession>A0A918TJR0</accession>
<evidence type="ECO:0000256" key="2">
    <source>
        <dbReference type="ARBA" id="ARBA00006154"/>
    </source>
</evidence>
<dbReference type="EC" id="2.3.3.21" evidence="8"/>
<dbReference type="InterPro" id="IPR013709">
    <property type="entry name" value="2-isopropylmalate_synth_dimer"/>
</dbReference>
<dbReference type="InterPro" id="IPR000891">
    <property type="entry name" value="PYR_CT"/>
</dbReference>
<dbReference type="PROSITE" id="PS00815">
    <property type="entry name" value="AIPM_HOMOCIT_SYNTH_1"/>
    <property type="match status" value="1"/>
</dbReference>
<protein>
    <recommendedName>
        <fullName evidence="8">Citramalate synthase</fullName>
        <ecNumber evidence="8">2.3.3.21</ecNumber>
    </recommendedName>
</protein>
<evidence type="ECO:0000256" key="9">
    <source>
        <dbReference type="RuleBase" id="RU003523"/>
    </source>
</evidence>
<evidence type="ECO:0000313" key="11">
    <source>
        <dbReference type="EMBL" id="GHC50808.1"/>
    </source>
</evidence>
<evidence type="ECO:0000313" key="12">
    <source>
        <dbReference type="Proteomes" id="UP000644507"/>
    </source>
</evidence>
<dbReference type="Gene3D" id="1.10.238.260">
    <property type="match status" value="1"/>
</dbReference>
<evidence type="ECO:0000256" key="5">
    <source>
        <dbReference type="ARBA" id="ARBA00022679"/>
    </source>
</evidence>